<evidence type="ECO:0000313" key="3">
    <source>
        <dbReference type="EMBL" id="MPC20513.1"/>
    </source>
</evidence>
<dbReference type="Pfam" id="PF05649">
    <property type="entry name" value="Peptidase_M13_N"/>
    <property type="match status" value="1"/>
</dbReference>
<dbReference type="OrthoDB" id="6475849at2759"/>
<dbReference type="Proteomes" id="UP000324222">
    <property type="component" value="Unassembled WGS sequence"/>
</dbReference>
<comment type="similarity">
    <text evidence="1">Belongs to the peptidase M13 family.</text>
</comment>
<dbReference type="PANTHER" id="PTHR11733">
    <property type="entry name" value="ZINC METALLOPROTEASE FAMILY M13 NEPRILYSIN-RELATED"/>
    <property type="match status" value="1"/>
</dbReference>
<dbReference type="InterPro" id="IPR000718">
    <property type="entry name" value="Peptidase_M13"/>
</dbReference>
<dbReference type="GO" id="GO:0016485">
    <property type="term" value="P:protein processing"/>
    <property type="evidence" value="ECO:0007669"/>
    <property type="project" value="TreeGrafter"/>
</dbReference>
<dbReference type="InterPro" id="IPR042089">
    <property type="entry name" value="Peptidase_M13_dom_2"/>
</dbReference>
<dbReference type="GO" id="GO:0004222">
    <property type="term" value="F:metalloendopeptidase activity"/>
    <property type="evidence" value="ECO:0007669"/>
    <property type="project" value="InterPro"/>
</dbReference>
<organism evidence="3 4">
    <name type="scientific">Portunus trituberculatus</name>
    <name type="common">Swimming crab</name>
    <name type="synonym">Neptunus trituberculatus</name>
    <dbReference type="NCBI Taxonomy" id="210409"/>
    <lineage>
        <taxon>Eukaryota</taxon>
        <taxon>Metazoa</taxon>
        <taxon>Ecdysozoa</taxon>
        <taxon>Arthropoda</taxon>
        <taxon>Crustacea</taxon>
        <taxon>Multicrustacea</taxon>
        <taxon>Malacostraca</taxon>
        <taxon>Eumalacostraca</taxon>
        <taxon>Eucarida</taxon>
        <taxon>Decapoda</taxon>
        <taxon>Pleocyemata</taxon>
        <taxon>Brachyura</taxon>
        <taxon>Eubrachyura</taxon>
        <taxon>Portunoidea</taxon>
        <taxon>Portunidae</taxon>
        <taxon>Portuninae</taxon>
        <taxon>Portunus</taxon>
    </lineage>
</organism>
<dbReference type="EMBL" id="VSRR010000878">
    <property type="protein sequence ID" value="MPC20513.1"/>
    <property type="molecule type" value="Genomic_DNA"/>
</dbReference>
<feature type="domain" description="Peptidase M13 N-terminal" evidence="2">
    <location>
        <begin position="2"/>
        <end position="234"/>
    </location>
</feature>
<keyword evidence="4" id="KW-1185">Reference proteome</keyword>
<name>A0A5B7DH72_PORTR</name>
<proteinExistence type="inferred from homology"/>
<dbReference type="AlphaFoldDB" id="A0A5B7DH72"/>
<evidence type="ECO:0000256" key="1">
    <source>
        <dbReference type="ARBA" id="ARBA00007357"/>
    </source>
</evidence>
<dbReference type="PANTHER" id="PTHR11733:SF133">
    <property type="entry name" value="PHOSPHATE-REGULATING NEUTRAL ENDOPEPTIDASE PHEX"/>
    <property type="match status" value="1"/>
</dbReference>
<dbReference type="Gene3D" id="1.10.1380.10">
    <property type="entry name" value="Neutral endopeptidase , domain2"/>
    <property type="match status" value="1"/>
</dbReference>
<evidence type="ECO:0000259" key="2">
    <source>
        <dbReference type="Pfam" id="PF05649"/>
    </source>
</evidence>
<sequence length="236" mass="27649">MGAEPLLALLRELGGWPVLEGDAWNNTDYDWVRQMARLRNYNNDILISEWVAADITNSSNHIIQLDQPELGLPGREYFINPGDYQYREAYLDLMLNVAQMLGAPLPVALKDMTEVLHFETHLSRILTPAEERRNLSAVHRRLTVDQLGEEVPEIDWTQYLDIITWYNNHSDEVVVFGLDYFKKLVSLLEYTDDRTVSNYLLWRFVKNRISNLGERYTKVKQDYIKVLFGRQSQPER</sequence>
<evidence type="ECO:0000313" key="4">
    <source>
        <dbReference type="Proteomes" id="UP000324222"/>
    </source>
</evidence>
<dbReference type="SUPFAM" id="SSF55486">
    <property type="entry name" value="Metalloproteases ('zincins'), catalytic domain"/>
    <property type="match status" value="1"/>
</dbReference>
<comment type="caution">
    <text evidence="3">The sequence shown here is derived from an EMBL/GenBank/DDBJ whole genome shotgun (WGS) entry which is preliminary data.</text>
</comment>
<reference evidence="3 4" key="1">
    <citation type="submission" date="2019-05" db="EMBL/GenBank/DDBJ databases">
        <title>Another draft genome of Portunus trituberculatus and its Hox gene families provides insights of decapod evolution.</title>
        <authorList>
            <person name="Jeong J.-H."/>
            <person name="Song I."/>
            <person name="Kim S."/>
            <person name="Choi T."/>
            <person name="Kim D."/>
            <person name="Ryu S."/>
            <person name="Kim W."/>
        </authorList>
    </citation>
    <scope>NUCLEOTIDE SEQUENCE [LARGE SCALE GENOMIC DNA]</scope>
    <source>
        <tissue evidence="3">Muscle</tissue>
    </source>
</reference>
<protein>
    <submittedName>
        <fullName evidence="3">Membrane metallo-endopeptidase-like 1</fullName>
    </submittedName>
</protein>
<dbReference type="GO" id="GO:0005886">
    <property type="term" value="C:plasma membrane"/>
    <property type="evidence" value="ECO:0007669"/>
    <property type="project" value="TreeGrafter"/>
</dbReference>
<gene>
    <name evidence="3" type="primary">MMEL1_1</name>
    <name evidence="3" type="ORF">E2C01_013460</name>
</gene>
<dbReference type="InterPro" id="IPR008753">
    <property type="entry name" value="Peptidase_M13_N"/>
</dbReference>
<dbReference type="PROSITE" id="PS51885">
    <property type="entry name" value="NEPRILYSIN"/>
    <property type="match status" value="1"/>
</dbReference>
<accession>A0A5B7DH72</accession>